<evidence type="ECO:0000313" key="2">
    <source>
        <dbReference type="EMBL" id="KAJ7956350.1"/>
    </source>
</evidence>
<dbReference type="InterPro" id="IPR026314">
    <property type="entry name" value="YLP_motif_con_p1"/>
</dbReference>
<evidence type="ECO:0000256" key="1">
    <source>
        <dbReference type="SAM" id="MobiDB-lite"/>
    </source>
</evidence>
<dbReference type="PANTHER" id="PTHR13413">
    <property type="entry name" value="YLP MOTIF CONTAINING PROTEIN NUCLEAR PROTEIN ZAP"/>
    <property type="match status" value="1"/>
</dbReference>
<dbReference type="FunFam" id="3.40.50.300:FF:000978">
    <property type="entry name" value="YLP motif-containing protein 1 isoform X3"/>
    <property type="match status" value="1"/>
</dbReference>
<feature type="region of interest" description="Disordered" evidence="1">
    <location>
        <begin position="747"/>
        <end position="805"/>
    </location>
</feature>
<dbReference type="Gene3D" id="3.40.50.300">
    <property type="entry name" value="P-loop containing nucleotide triphosphate hydrolases"/>
    <property type="match status" value="1"/>
</dbReference>
<dbReference type="SUPFAM" id="SSF52540">
    <property type="entry name" value="P-loop containing nucleoside triphosphate hydrolases"/>
    <property type="match status" value="1"/>
</dbReference>
<organism evidence="2 3">
    <name type="scientific">Quillaja saponaria</name>
    <name type="common">Soap bark tree</name>
    <dbReference type="NCBI Taxonomy" id="32244"/>
    <lineage>
        <taxon>Eukaryota</taxon>
        <taxon>Viridiplantae</taxon>
        <taxon>Streptophyta</taxon>
        <taxon>Embryophyta</taxon>
        <taxon>Tracheophyta</taxon>
        <taxon>Spermatophyta</taxon>
        <taxon>Magnoliopsida</taxon>
        <taxon>eudicotyledons</taxon>
        <taxon>Gunneridae</taxon>
        <taxon>Pentapetalae</taxon>
        <taxon>rosids</taxon>
        <taxon>fabids</taxon>
        <taxon>Fabales</taxon>
        <taxon>Quillajaceae</taxon>
        <taxon>Quillaja</taxon>
    </lineage>
</organism>
<dbReference type="InterPro" id="IPR027417">
    <property type="entry name" value="P-loop_NTPase"/>
</dbReference>
<reference evidence="2" key="1">
    <citation type="journal article" date="2023" name="Science">
        <title>Elucidation of the pathway for biosynthesis of saponin adjuvants from the soapbark tree.</title>
        <authorList>
            <person name="Reed J."/>
            <person name="Orme A."/>
            <person name="El-Demerdash A."/>
            <person name="Owen C."/>
            <person name="Martin L.B.B."/>
            <person name="Misra R.C."/>
            <person name="Kikuchi S."/>
            <person name="Rejzek M."/>
            <person name="Martin A.C."/>
            <person name="Harkess A."/>
            <person name="Leebens-Mack J."/>
            <person name="Louveau T."/>
            <person name="Stephenson M.J."/>
            <person name="Osbourn A."/>
        </authorList>
    </citation>
    <scope>NUCLEOTIDE SEQUENCE</scope>
    <source>
        <strain evidence="2">S10</strain>
    </source>
</reference>
<feature type="compositionally biased region" description="Basic and acidic residues" evidence="1">
    <location>
        <begin position="117"/>
        <end position="129"/>
    </location>
</feature>
<dbReference type="PANTHER" id="PTHR13413:SF0">
    <property type="entry name" value="YLP MOTIF-CONTAINING PROTEIN 1"/>
    <property type="match status" value="1"/>
</dbReference>
<proteinExistence type="predicted"/>
<feature type="compositionally biased region" description="Basic and acidic residues" evidence="1">
    <location>
        <begin position="759"/>
        <end position="792"/>
    </location>
</feature>
<dbReference type="Pfam" id="PF13671">
    <property type="entry name" value="AAA_33"/>
    <property type="match status" value="1"/>
</dbReference>
<dbReference type="AlphaFoldDB" id="A0AAD7LFW3"/>
<comment type="caution">
    <text evidence="2">The sequence shown here is derived from an EMBL/GenBank/DDBJ whole genome shotgun (WGS) entry which is preliminary data.</text>
</comment>
<gene>
    <name evidence="2" type="ORF">O6P43_022807</name>
</gene>
<dbReference type="GO" id="GO:0005634">
    <property type="term" value="C:nucleus"/>
    <property type="evidence" value="ECO:0007669"/>
    <property type="project" value="InterPro"/>
</dbReference>
<evidence type="ECO:0000313" key="3">
    <source>
        <dbReference type="Proteomes" id="UP001163823"/>
    </source>
</evidence>
<name>A0AAD7LFW3_QUISA</name>
<dbReference type="KEGG" id="qsa:O6P43_022807"/>
<feature type="region of interest" description="Disordered" evidence="1">
    <location>
        <begin position="107"/>
        <end position="139"/>
    </location>
</feature>
<accession>A0AAD7LFW3</accession>
<dbReference type="EMBL" id="JARAOO010000009">
    <property type="protein sequence ID" value="KAJ7956350.1"/>
    <property type="molecule type" value="Genomic_DNA"/>
</dbReference>
<dbReference type="Proteomes" id="UP001163823">
    <property type="component" value="Chromosome 9"/>
</dbReference>
<protein>
    <submittedName>
        <fullName evidence="2">YLP motif-containing protein 1</fullName>
    </submittedName>
</protein>
<keyword evidence="3" id="KW-1185">Reference proteome</keyword>
<sequence length="915" mass="102243">MDHQWRSRSTQGNVCPTCSVSHFPFCPPRPTYYQSPRFPFQGDNSFQRQGFDPYLVPPGMHGSYVGNGNGGYGDPSTFHRNPNWDRGSYGQLPLQNPIEAFRPVVHDHGNSNGYVDQDNRNLKRPRIDETGSGPGSFTGEYDKSFVSNLSEDERRLKLIRDHGGALGAPLEGKVGSVPLLDIPGVAEYRRNDEFQASELGPTATGNIDITNPHNRRGQLLRGEQCDLDSGQKRIQNNHNGFHSEVKDGVFRNRGGKDAISYFQNEEFPPSSQHCQVEGSPHHFHTFGTNNLGELQHTSQSVPYLFSKISSDNYHSDYPQQRQTKGLIATNGPNYAHMINMDGKIAPYPDQRGSDDPQNQLPQPYPMQAVPMRNEFQSSGLSGDTVHCNGVYYPRPTGGSRFPENMHQMEDSRVFHGQPPLPASPPPPLPVDPPMHPSSELKTYFSPPKASAFLFPVAVSSTAVVSSSHPATSEAHSMPQSYFQNKPLPQTRSGFIVEEPSNQYLWDAQPFPPKQLSSDPTVIDASHLFKQPYRSTRPDHIVIILRGLPGSGKSYMAKMLRDLEVENGGVAPRIHSMDDYFMAEVEKKVENNDSSKSSVSVRGKRPVMEYCYEPEMEEAYRESMLKAFKKTLEEGHFTFIIVDDRNLRVADFAQFWATAKRTGYEVYILEATYKDPAGCAARNVHGFTQDDIEKMTGKWEKAPSIYLQLDLKSLFHGDNLMESKILEVDMDMEDEDFGDSLPGIQERELGKVVEPPIRNDASDDSSKDGRKWDSEGDHPTEELRELGKSKWLEDFDEDDNERTDGVKGKINALSGLIHSYGKEGKSVRWGDKGSNAGFSIGAARKANMLSLVIGAGAGYNLKSNPLPEEDGPATYKTGETKGHSIFQEQIRAERESFKAVFDRRQHRIGGLAVEED</sequence>
<dbReference type="GO" id="GO:0032204">
    <property type="term" value="P:regulation of telomere maintenance"/>
    <property type="evidence" value="ECO:0007669"/>
    <property type="project" value="TreeGrafter"/>
</dbReference>